<dbReference type="AlphaFoldDB" id="A0A699HVN8"/>
<protein>
    <submittedName>
        <fullName evidence="3">Reverse transcriptase domain-containing protein</fullName>
    </submittedName>
</protein>
<feature type="domain" description="Retrotransposon gag" evidence="2">
    <location>
        <begin position="77"/>
        <end position="145"/>
    </location>
</feature>
<evidence type="ECO:0000259" key="2">
    <source>
        <dbReference type="Pfam" id="PF03732"/>
    </source>
</evidence>
<dbReference type="InterPro" id="IPR005162">
    <property type="entry name" value="Retrotrans_gag_dom"/>
</dbReference>
<keyword evidence="3" id="KW-0808">Transferase</keyword>
<dbReference type="PANTHER" id="PTHR33223:SF11">
    <property type="entry name" value="ELEMENT PROTEIN, PUTATIVE-RELATED"/>
    <property type="match status" value="1"/>
</dbReference>
<name>A0A699HVN8_TANCI</name>
<reference evidence="3" key="1">
    <citation type="journal article" date="2019" name="Sci. Rep.">
        <title>Draft genome of Tanacetum cinerariifolium, the natural source of mosquito coil.</title>
        <authorList>
            <person name="Yamashiro T."/>
            <person name="Shiraishi A."/>
            <person name="Satake H."/>
            <person name="Nakayama K."/>
        </authorList>
    </citation>
    <scope>NUCLEOTIDE SEQUENCE</scope>
</reference>
<accession>A0A699HVN8</accession>
<comment type="caution">
    <text evidence="3">The sequence shown here is derived from an EMBL/GenBank/DDBJ whole genome shotgun (WGS) entry which is preliminary data.</text>
</comment>
<dbReference type="Pfam" id="PF03732">
    <property type="entry name" value="Retrotrans_gag"/>
    <property type="match status" value="1"/>
</dbReference>
<sequence>MSTRSTTSNLFSLLRDPESLIRRRNLGDPSSLFDFEEIMNIPHNNQGPHPAGPSPPNNNGPPPVQNGVSDDALRLSLFTYSLTHHATAWYDRLSRNSIHTFDDMMKKFLSKYVPPSMLTKLRNEIMKFRQDPNESLFEAWERYNLSIDRPEVAPKPKPTPLIPYPSRLNDQKLREKANNQMMKFLQIFQRLHFDISFADALLHMLKFASAFKSLLIDYDVDPRVPLILERPFLRTTQALIDVHGEELTLRVNDEAVIFKVEHTLRYSRSYNDESVNRIDIIDVACEEYAQEVLEFSNSSTSGNLTPSDPIIATYFPSFTPFEGSDFILEEI</sequence>
<gene>
    <name evidence="3" type="ORF">Tci_425712</name>
</gene>
<feature type="compositionally biased region" description="Pro residues" evidence="1">
    <location>
        <begin position="50"/>
        <end position="64"/>
    </location>
</feature>
<dbReference type="PANTHER" id="PTHR33223">
    <property type="entry name" value="CCHC-TYPE DOMAIN-CONTAINING PROTEIN"/>
    <property type="match status" value="1"/>
</dbReference>
<keyword evidence="3" id="KW-0695">RNA-directed DNA polymerase</keyword>
<organism evidence="3">
    <name type="scientific">Tanacetum cinerariifolium</name>
    <name type="common">Dalmatian daisy</name>
    <name type="synonym">Chrysanthemum cinerariifolium</name>
    <dbReference type="NCBI Taxonomy" id="118510"/>
    <lineage>
        <taxon>Eukaryota</taxon>
        <taxon>Viridiplantae</taxon>
        <taxon>Streptophyta</taxon>
        <taxon>Embryophyta</taxon>
        <taxon>Tracheophyta</taxon>
        <taxon>Spermatophyta</taxon>
        <taxon>Magnoliopsida</taxon>
        <taxon>eudicotyledons</taxon>
        <taxon>Gunneridae</taxon>
        <taxon>Pentapetalae</taxon>
        <taxon>asterids</taxon>
        <taxon>campanulids</taxon>
        <taxon>Asterales</taxon>
        <taxon>Asteraceae</taxon>
        <taxon>Asteroideae</taxon>
        <taxon>Anthemideae</taxon>
        <taxon>Anthemidinae</taxon>
        <taxon>Tanacetum</taxon>
    </lineage>
</organism>
<dbReference type="EMBL" id="BKCJ010186969">
    <property type="protein sequence ID" value="GEY53738.1"/>
    <property type="molecule type" value="Genomic_DNA"/>
</dbReference>
<proteinExistence type="predicted"/>
<keyword evidence="3" id="KW-0548">Nucleotidyltransferase</keyword>
<feature type="region of interest" description="Disordered" evidence="1">
    <location>
        <begin position="40"/>
        <end position="68"/>
    </location>
</feature>
<evidence type="ECO:0000256" key="1">
    <source>
        <dbReference type="SAM" id="MobiDB-lite"/>
    </source>
</evidence>
<dbReference type="GO" id="GO:0003964">
    <property type="term" value="F:RNA-directed DNA polymerase activity"/>
    <property type="evidence" value="ECO:0007669"/>
    <property type="project" value="UniProtKB-KW"/>
</dbReference>
<evidence type="ECO:0000313" key="3">
    <source>
        <dbReference type="EMBL" id="GEY53738.1"/>
    </source>
</evidence>